<name>A0A8J3L680_9ACTN</name>
<dbReference type="AlphaFoldDB" id="A0A8J3L680"/>
<comment type="caution">
    <text evidence="1">The sequence shown here is derived from an EMBL/GenBank/DDBJ whole genome shotgun (WGS) entry which is preliminary data.</text>
</comment>
<evidence type="ECO:0000313" key="1">
    <source>
        <dbReference type="EMBL" id="GIG15147.1"/>
    </source>
</evidence>
<organism evidence="1 2">
    <name type="scientific">Catellatospora methionotrophica</name>
    <dbReference type="NCBI Taxonomy" id="121620"/>
    <lineage>
        <taxon>Bacteria</taxon>
        <taxon>Bacillati</taxon>
        <taxon>Actinomycetota</taxon>
        <taxon>Actinomycetes</taxon>
        <taxon>Micromonosporales</taxon>
        <taxon>Micromonosporaceae</taxon>
        <taxon>Catellatospora</taxon>
    </lineage>
</organism>
<keyword evidence="2" id="KW-1185">Reference proteome</keyword>
<dbReference type="RefSeq" id="WP_203671417.1">
    <property type="nucleotide sequence ID" value="NZ_BAAATT010000005.1"/>
</dbReference>
<sequence>MLVTMDLPTPAQMRGRLAAFAAICGAQSSERRGCYADGPLWHFDDWGGNWAELHHDGGGRVVMVGNDHEYSETHYGPFAAMFGEPETDLLAGAPQWWAPYARRVVDGGERLGFVYGFDGTWQRAGYDNYDGFDSVGIPAIDDVHCAELIAEFAKDGRTGEPDPAAIAALIAADADVTVEQVAAVIGDRWDAAAGAAAARAFLAADLA</sequence>
<evidence type="ECO:0008006" key="3">
    <source>
        <dbReference type="Google" id="ProtNLM"/>
    </source>
</evidence>
<dbReference type="EMBL" id="BONJ01000019">
    <property type="protein sequence ID" value="GIG15147.1"/>
    <property type="molecule type" value="Genomic_DNA"/>
</dbReference>
<protein>
    <recommendedName>
        <fullName evidence="3">Proteophosphoglycan 5</fullName>
    </recommendedName>
</protein>
<reference evidence="1" key="1">
    <citation type="submission" date="2021-01" db="EMBL/GenBank/DDBJ databases">
        <title>Whole genome shotgun sequence of Catellatospora methionotrophica NBRC 14553.</title>
        <authorList>
            <person name="Komaki H."/>
            <person name="Tamura T."/>
        </authorList>
    </citation>
    <scope>NUCLEOTIDE SEQUENCE</scope>
    <source>
        <strain evidence="1">NBRC 14553</strain>
    </source>
</reference>
<dbReference type="Proteomes" id="UP000660339">
    <property type="component" value="Unassembled WGS sequence"/>
</dbReference>
<accession>A0A8J3L680</accession>
<proteinExistence type="predicted"/>
<evidence type="ECO:0000313" key="2">
    <source>
        <dbReference type="Proteomes" id="UP000660339"/>
    </source>
</evidence>
<gene>
    <name evidence="1" type="ORF">Cme02nite_34790</name>
</gene>